<organism evidence="2 3">
    <name type="scientific">Mytilus galloprovincialis</name>
    <name type="common">Mediterranean mussel</name>
    <dbReference type="NCBI Taxonomy" id="29158"/>
    <lineage>
        <taxon>Eukaryota</taxon>
        <taxon>Metazoa</taxon>
        <taxon>Spiralia</taxon>
        <taxon>Lophotrochozoa</taxon>
        <taxon>Mollusca</taxon>
        <taxon>Bivalvia</taxon>
        <taxon>Autobranchia</taxon>
        <taxon>Pteriomorphia</taxon>
        <taxon>Mytilida</taxon>
        <taxon>Mytiloidea</taxon>
        <taxon>Mytilidae</taxon>
        <taxon>Mytilinae</taxon>
        <taxon>Mytilus</taxon>
    </lineage>
</organism>
<dbReference type="SUPFAM" id="SSF101447">
    <property type="entry name" value="Formin homology 2 domain (FH2 domain)"/>
    <property type="match status" value="1"/>
</dbReference>
<gene>
    <name evidence="2" type="ORF">MGAL_10B003598</name>
</gene>
<dbReference type="InterPro" id="IPR016024">
    <property type="entry name" value="ARM-type_fold"/>
</dbReference>
<dbReference type="PANTHER" id="PTHR46345">
    <property type="entry name" value="INVERTED FORMIN-2"/>
    <property type="match status" value="1"/>
</dbReference>
<name>A0A8B6DS83_MYTGA</name>
<sequence>MPHTGECHPLRKRLNLTVCIVSGNRYLIEDFQNHLQMSSLHLGDLLQSSNTNILGENFLFVALTTAARAQSISALDLNFMSFSQRQGIIVFHIQELLKTTRPGFSLPNVVFKRFVKPELCVVFHDKKHEDEEILNQETNIDFNSPEDLIDDIQSKIFGTSKMVSFVNILQDLLSIETVYSKNASKIWKTIDNLVHQTVHSCDVHVSTNTCDAPDTVLDTLPESLHKSIQYIKNFQARTALSTQKSKSICLTDNDTGVELTHNKDTISNELTKVAEMMEYMDQSQYDNLFLDVKDISADTPTNKSALQRRYRIQKRNVPKPKKKMKSCQWVKLPDESVDRFGECIWLSSAVSRRILPDYSQLERLFQSSENIVQEQSEIVLLNSKSRRNINLFLSRMEIGPEELIQGLELENEDSCDISLPTLQYLVKVLPEREEIGMLLSYEGRRLELGMAEQFILMLADIPDFEILIEGHLMMAEYNKSMNRLKGSLNMMVDVSKLILENTHLKEFFHFLLNAGNFLNHDYVQGEAAGFKLSSLDRMVEVKSLTANHSFLHYMIKMAQDLDNTLLKFLQDFQSLDKVASTSLNDLRRDINSFSKQMCRFIQHLQLADHKLKDKFNTFIETVRAELIIIQATTLQLRSLSEKVAAYFCEDFTNFDLENTFKVLQKFCKQIRKCQMDNASFQKQSHLARKKNEQLKCTFKNRLMALEFGKDAGASSSILEDRNKVLEKILDDLHRGNFRPVIKSEVHTPDTIELDPFEFSNISFVESPYVLRQHVGTYNSEEDILSPTELVGIRPRSSSAAEILLDEPRLEKEEAVLINEPHTKTDRDMANKLQQLKQEMAHAQRPCHLEVANISDGAPPFKSAAVAMLNESNTSKLNVSDKEITEANEVISKIRLEQLKRQTSSKHKQSHNRSRSDLTDSILVTEKWMKYEEMKNHDFIMEEQIAPLAEPESMCALSTLNLENHGKFVDRDDVKHYVENQRQDEKHLSLQEGPIVKLPFTENVRETWSDKPKRPEKRLSVTNFFNKISRAVLKPKNTDPAKDEKTKSQMFGRFMRRKSLTKENKENILQSDRMQLYRSQERKSNREFKKLKGEKGKLAKQSKENLRIEKLSKEDLRLAAKLSREDLRLTAKLSKEDLRQHLNSSREEVWQTGKLSKEDLRMLRKLSKEDVRHTEV</sequence>
<evidence type="ECO:0000259" key="1">
    <source>
        <dbReference type="PROSITE" id="PS51444"/>
    </source>
</evidence>
<dbReference type="SUPFAM" id="SSF48371">
    <property type="entry name" value="ARM repeat"/>
    <property type="match status" value="1"/>
</dbReference>
<dbReference type="EMBL" id="UYJE01003920">
    <property type="protein sequence ID" value="VDI23378.1"/>
    <property type="molecule type" value="Genomic_DNA"/>
</dbReference>
<accession>A0A8B6DS83</accession>
<protein>
    <recommendedName>
        <fullName evidence="1">FH2 domain-containing protein</fullName>
    </recommendedName>
</protein>
<dbReference type="InterPro" id="IPR015425">
    <property type="entry name" value="FH2_Formin"/>
</dbReference>
<dbReference type="Pfam" id="PF02181">
    <property type="entry name" value="FH2"/>
    <property type="match status" value="1"/>
</dbReference>
<reference evidence="2" key="1">
    <citation type="submission" date="2018-11" db="EMBL/GenBank/DDBJ databases">
        <authorList>
            <person name="Alioto T."/>
            <person name="Alioto T."/>
        </authorList>
    </citation>
    <scope>NUCLEOTIDE SEQUENCE</scope>
</reference>
<dbReference type="OrthoDB" id="26518at2759"/>
<dbReference type="Gene3D" id="1.20.58.2220">
    <property type="entry name" value="Formin, FH2 domain"/>
    <property type="match status" value="1"/>
</dbReference>
<dbReference type="Gene3D" id="1.10.238.150">
    <property type="entry name" value="Formin, FH3 diaphanous domain"/>
    <property type="match status" value="1"/>
</dbReference>
<dbReference type="PROSITE" id="PS51444">
    <property type="entry name" value="FH2"/>
    <property type="match status" value="1"/>
</dbReference>
<feature type="domain" description="FH2" evidence="1">
    <location>
        <begin position="314"/>
        <end position="696"/>
    </location>
</feature>
<evidence type="ECO:0000313" key="2">
    <source>
        <dbReference type="EMBL" id="VDI23378.1"/>
    </source>
</evidence>
<dbReference type="GO" id="GO:0003779">
    <property type="term" value="F:actin binding"/>
    <property type="evidence" value="ECO:0007669"/>
    <property type="project" value="InterPro"/>
</dbReference>
<proteinExistence type="predicted"/>
<dbReference type="InterPro" id="IPR042201">
    <property type="entry name" value="FH2_Formin_sf"/>
</dbReference>
<dbReference type="PANTHER" id="PTHR46345:SF8">
    <property type="entry name" value="FORMIN 3, ISOFORM B"/>
    <property type="match status" value="1"/>
</dbReference>
<evidence type="ECO:0000313" key="3">
    <source>
        <dbReference type="Proteomes" id="UP000596742"/>
    </source>
</evidence>
<dbReference type="Proteomes" id="UP000596742">
    <property type="component" value="Unassembled WGS sequence"/>
</dbReference>
<dbReference type="SMART" id="SM00498">
    <property type="entry name" value="FH2"/>
    <property type="match status" value="1"/>
</dbReference>
<comment type="caution">
    <text evidence="2">The sequence shown here is derived from an EMBL/GenBank/DDBJ whole genome shotgun (WGS) entry which is preliminary data.</text>
</comment>
<dbReference type="AlphaFoldDB" id="A0A8B6DS83"/>
<dbReference type="Pfam" id="PF06367">
    <property type="entry name" value="Drf_FH3"/>
    <property type="match status" value="1"/>
</dbReference>
<keyword evidence="3" id="KW-1185">Reference proteome</keyword>
<dbReference type="InterPro" id="IPR010472">
    <property type="entry name" value="FH3_dom"/>
</dbReference>